<dbReference type="EC" id="3.1.3.-" evidence="1"/>
<dbReference type="PANTHER" id="PTHR18901">
    <property type="entry name" value="2-DEOXYGLUCOSE-6-PHOSPHATE PHOSPHATASE 2"/>
    <property type="match status" value="1"/>
</dbReference>
<dbReference type="InterPro" id="IPR041492">
    <property type="entry name" value="HAD_2"/>
</dbReference>
<dbReference type="PANTHER" id="PTHR18901:SF38">
    <property type="entry name" value="PSEUDOURIDINE-5'-PHOSPHATASE"/>
    <property type="match status" value="1"/>
</dbReference>
<evidence type="ECO:0000313" key="1">
    <source>
        <dbReference type="EMBL" id="MPM67912.1"/>
    </source>
</evidence>
<dbReference type="Gene3D" id="1.10.150.240">
    <property type="entry name" value="Putative phosphatase, domain 2"/>
    <property type="match status" value="1"/>
</dbReference>
<protein>
    <submittedName>
        <fullName evidence="1">Phosphorylated carbohydrates phosphatase</fullName>
        <ecNumber evidence="1">3.1.3.-</ecNumber>
    </submittedName>
</protein>
<accession>A0A645BRR6</accession>
<dbReference type="Pfam" id="PF13419">
    <property type="entry name" value="HAD_2"/>
    <property type="match status" value="1"/>
</dbReference>
<proteinExistence type="predicted"/>
<dbReference type="InterPro" id="IPR006439">
    <property type="entry name" value="HAD-SF_hydro_IA"/>
</dbReference>
<dbReference type="EMBL" id="VSSQ01021957">
    <property type="protein sequence ID" value="MPM67912.1"/>
    <property type="molecule type" value="Genomic_DNA"/>
</dbReference>
<dbReference type="InterPro" id="IPR023198">
    <property type="entry name" value="PGP-like_dom2"/>
</dbReference>
<dbReference type="InterPro" id="IPR036412">
    <property type="entry name" value="HAD-like_sf"/>
</dbReference>
<keyword evidence="1" id="KW-0378">Hydrolase</keyword>
<sequence length="217" mass="24817">MIQAVIFDMDGLMFDTERIGLKVWQEIAQEWHQPRLNDLIWQCLGTNDSFRSNLFANEFDETFDYDLFCETEMSRRIERTLQSVPTKEGLYELLDYLKKHAIKMAVATSSSMETAEKILKAAKVFDYFDVIVTGNMVEHSKPSPDIFLLACKKLDANITLTLGLEDSINGIRALHSAGIRAVMIPDLVQPDEETGRLYYKKLDNLSQVIEIIDGENL</sequence>
<dbReference type="AlphaFoldDB" id="A0A645BRR6"/>
<dbReference type="SUPFAM" id="SSF56784">
    <property type="entry name" value="HAD-like"/>
    <property type="match status" value="1"/>
</dbReference>
<gene>
    <name evidence="1" type="ORF">SDC9_114837</name>
</gene>
<name>A0A645BRR6_9ZZZZ</name>
<dbReference type="GO" id="GO:0016787">
    <property type="term" value="F:hydrolase activity"/>
    <property type="evidence" value="ECO:0007669"/>
    <property type="project" value="UniProtKB-KW"/>
</dbReference>
<dbReference type="SFLD" id="SFLDS00003">
    <property type="entry name" value="Haloacid_Dehalogenase"/>
    <property type="match status" value="1"/>
</dbReference>
<dbReference type="Gene3D" id="3.40.50.1000">
    <property type="entry name" value="HAD superfamily/HAD-like"/>
    <property type="match status" value="1"/>
</dbReference>
<organism evidence="1">
    <name type="scientific">bioreactor metagenome</name>
    <dbReference type="NCBI Taxonomy" id="1076179"/>
    <lineage>
        <taxon>unclassified sequences</taxon>
        <taxon>metagenomes</taxon>
        <taxon>ecological metagenomes</taxon>
    </lineage>
</organism>
<dbReference type="PRINTS" id="PR00413">
    <property type="entry name" value="HADHALOGNASE"/>
</dbReference>
<reference evidence="1" key="1">
    <citation type="submission" date="2019-08" db="EMBL/GenBank/DDBJ databases">
        <authorList>
            <person name="Kucharzyk K."/>
            <person name="Murdoch R.W."/>
            <person name="Higgins S."/>
            <person name="Loffler F."/>
        </authorList>
    </citation>
    <scope>NUCLEOTIDE SEQUENCE</scope>
</reference>
<dbReference type="InterPro" id="IPR023214">
    <property type="entry name" value="HAD_sf"/>
</dbReference>
<dbReference type="NCBIfam" id="TIGR01549">
    <property type="entry name" value="HAD-SF-IA-v1"/>
    <property type="match status" value="1"/>
</dbReference>
<dbReference type="SFLD" id="SFLDG01129">
    <property type="entry name" value="C1.5:_HAD__Beta-PGM__Phosphata"/>
    <property type="match status" value="1"/>
</dbReference>
<comment type="caution">
    <text evidence="1">The sequence shown here is derived from an EMBL/GenBank/DDBJ whole genome shotgun (WGS) entry which is preliminary data.</text>
</comment>
<dbReference type="NCBIfam" id="TIGR01509">
    <property type="entry name" value="HAD-SF-IA-v3"/>
    <property type="match status" value="1"/>
</dbReference>